<evidence type="ECO:0000256" key="13">
    <source>
        <dbReference type="ARBA" id="ARBA00023180"/>
    </source>
</evidence>
<evidence type="ECO:0000256" key="5">
    <source>
        <dbReference type="ARBA" id="ARBA00022692"/>
    </source>
</evidence>
<keyword evidence="8" id="KW-0735">Signal-anchor</keyword>
<gene>
    <name evidence="15" type="ORF">ACFOD4_05585</name>
</gene>
<evidence type="ECO:0000256" key="8">
    <source>
        <dbReference type="ARBA" id="ARBA00022968"/>
    </source>
</evidence>
<accession>A0ABV7FY25</accession>
<dbReference type="PANTHER" id="PTHR46025:SF3">
    <property type="entry name" value="XYLOSYLTRANSFERASE OXT"/>
    <property type="match status" value="1"/>
</dbReference>
<proteinExistence type="predicted"/>
<keyword evidence="3" id="KW-0328">Glycosyltransferase</keyword>
<name>A0ABV7FY25_9PROT</name>
<dbReference type="InterPro" id="IPR043538">
    <property type="entry name" value="XYLT"/>
</dbReference>
<keyword evidence="12" id="KW-1015">Disulfide bond</keyword>
<keyword evidence="13" id="KW-0325">Glycoprotein</keyword>
<dbReference type="PANTHER" id="PTHR46025">
    <property type="entry name" value="XYLOSYLTRANSFERASE OXT"/>
    <property type="match status" value="1"/>
</dbReference>
<evidence type="ECO:0000256" key="10">
    <source>
        <dbReference type="ARBA" id="ARBA00023034"/>
    </source>
</evidence>
<organism evidence="15 16">
    <name type="scientific">Teichococcus globiformis</name>
    <dbReference type="NCBI Taxonomy" id="2307229"/>
    <lineage>
        <taxon>Bacteria</taxon>
        <taxon>Pseudomonadati</taxon>
        <taxon>Pseudomonadota</taxon>
        <taxon>Alphaproteobacteria</taxon>
        <taxon>Acetobacterales</taxon>
        <taxon>Roseomonadaceae</taxon>
        <taxon>Roseomonas</taxon>
    </lineage>
</organism>
<evidence type="ECO:0000313" key="15">
    <source>
        <dbReference type="EMBL" id="MFC3124528.1"/>
    </source>
</evidence>
<dbReference type="Pfam" id="PF02485">
    <property type="entry name" value="Branch"/>
    <property type="match status" value="1"/>
</dbReference>
<sequence length="337" mass="38622">MLLYYVQIHQVNPWVDYLASVLRSEGSACVISYDCPGPWPNVTNLPARLMLRSSGPITWGGGSQVTALLEMFTHALSLPHRWNYLINLSGQDVPLKTPAQLADFERRALARGHDAFINYYGQMAGVAERFSIWDGVPDSDPNDFENVHLKGRVMAQFSRQARRRFFDDATDPEMRYYCRPLFLCQNNYARKQLRIDKPSIAEIEYRRAFLERHGSHGGRAWYVLSRRFVEAFVRSPFTRELQNYLNGMFCGDELFVQTWIRNEGERLKLKIVESNMRFRHGDPVTLTESLIPELTASSALFARKLDAASQPQVAEWAQARIPSPETLALSQSLLRTA</sequence>
<evidence type="ECO:0000256" key="2">
    <source>
        <dbReference type="ARBA" id="ARBA00004648"/>
    </source>
</evidence>
<evidence type="ECO:0000313" key="16">
    <source>
        <dbReference type="Proteomes" id="UP001595593"/>
    </source>
</evidence>
<dbReference type="Proteomes" id="UP001595593">
    <property type="component" value="Unassembled WGS sequence"/>
</dbReference>
<comment type="caution">
    <text evidence="15">The sequence shown here is derived from an EMBL/GenBank/DDBJ whole genome shotgun (WGS) entry which is preliminary data.</text>
</comment>
<evidence type="ECO:0000256" key="4">
    <source>
        <dbReference type="ARBA" id="ARBA00022679"/>
    </source>
</evidence>
<reference evidence="16" key="1">
    <citation type="journal article" date="2019" name="Int. J. Syst. Evol. Microbiol.">
        <title>The Global Catalogue of Microorganisms (GCM) 10K type strain sequencing project: providing services to taxonomists for standard genome sequencing and annotation.</title>
        <authorList>
            <consortium name="The Broad Institute Genomics Platform"/>
            <consortium name="The Broad Institute Genome Sequencing Center for Infectious Disease"/>
            <person name="Wu L."/>
            <person name="Ma J."/>
        </authorList>
    </citation>
    <scope>NUCLEOTIDE SEQUENCE [LARGE SCALE GENOMIC DNA]</scope>
    <source>
        <strain evidence="16">KCTC 52094</strain>
    </source>
</reference>
<dbReference type="InterPro" id="IPR003406">
    <property type="entry name" value="Glyco_trans_14"/>
</dbReference>
<evidence type="ECO:0000256" key="6">
    <source>
        <dbReference type="ARBA" id="ARBA00022723"/>
    </source>
</evidence>
<keyword evidence="10" id="KW-0333">Golgi apparatus</keyword>
<keyword evidence="4" id="KW-0808">Transferase</keyword>
<keyword evidence="7" id="KW-0256">Endoplasmic reticulum</keyword>
<keyword evidence="16" id="KW-1185">Reference proteome</keyword>
<keyword evidence="5" id="KW-0812">Transmembrane</keyword>
<evidence type="ECO:0000256" key="7">
    <source>
        <dbReference type="ARBA" id="ARBA00022824"/>
    </source>
</evidence>
<comment type="subcellular location">
    <subcellularLocation>
        <location evidence="2">Endoplasmic reticulum membrane</location>
        <topology evidence="2">Single-pass type II membrane protein</topology>
    </subcellularLocation>
    <subcellularLocation>
        <location evidence="1">Golgi apparatus membrane</location>
        <topology evidence="1">Single-pass type II membrane protein</topology>
    </subcellularLocation>
</comment>
<evidence type="ECO:0000256" key="1">
    <source>
        <dbReference type="ARBA" id="ARBA00004323"/>
    </source>
</evidence>
<keyword evidence="9" id="KW-1133">Transmembrane helix</keyword>
<evidence type="ECO:0000256" key="9">
    <source>
        <dbReference type="ARBA" id="ARBA00022989"/>
    </source>
</evidence>
<evidence type="ECO:0000256" key="3">
    <source>
        <dbReference type="ARBA" id="ARBA00022676"/>
    </source>
</evidence>
<protein>
    <recommendedName>
        <fullName evidence="14">Peptide O-xylosyltransferase</fullName>
    </recommendedName>
</protein>
<keyword evidence="11" id="KW-0472">Membrane</keyword>
<keyword evidence="6" id="KW-0479">Metal-binding</keyword>
<dbReference type="EMBL" id="JBHRTN010000007">
    <property type="protein sequence ID" value="MFC3124528.1"/>
    <property type="molecule type" value="Genomic_DNA"/>
</dbReference>
<dbReference type="RefSeq" id="WP_379594951.1">
    <property type="nucleotide sequence ID" value="NZ_JBHRTN010000007.1"/>
</dbReference>
<evidence type="ECO:0000256" key="12">
    <source>
        <dbReference type="ARBA" id="ARBA00023157"/>
    </source>
</evidence>
<evidence type="ECO:0000256" key="14">
    <source>
        <dbReference type="ARBA" id="ARBA00042865"/>
    </source>
</evidence>
<evidence type="ECO:0000256" key="11">
    <source>
        <dbReference type="ARBA" id="ARBA00023136"/>
    </source>
</evidence>